<evidence type="ECO:0000313" key="4">
    <source>
        <dbReference type="Proteomes" id="UP000539111"/>
    </source>
</evidence>
<keyword evidence="2" id="KW-0812">Transmembrane</keyword>
<keyword evidence="2" id="KW-0472">Membrane</keyword>
<feature type="region of interest" description="Disordered" evidence="1">
    <location>
        <begin position="1"/>
        <end position="34"/>
    </location>
</feature>
<dbReference type="Proteomes" id="UP000539111">
    <property type="component" value="Unassembled WGS sequence"/>
</dbReference>
<dbReference type="AlphaFoldDB" id="A0A7Z0A793"/>
<sequence length="82" mass="8250">MSTKTMPAEYELDKAGGPSGTGPDGTGPDELEPADAGMATAEYAIATLAACGFAALLVVILRSDDVRGLLMGIIQHALSLGS</sequence>
<dbReference type="InterPro" id="IPR025338">
    <property type="entry name" value="DUF4244"/>
</dbReference>
<evidence type="ECO:0000256" key="2">
    <source>
        <dbReference type="SAM" id="Phobius"/>
    </source>
</evidence>
<keyword evidence="4" id="KW-1185">Reference proteome</keyword>
<name>A0A7Z0A793_9MICO</name>
<evidence type="ECO:0008006" key="5">
    <source>
        <dbReference type="Google" id="ProtNLM"/>
    </source>
</evidence>
<keyword evidence="2" id="KW-1133">Transmembrane helix</keyword>
<dbReference type="EMBL" id="JACBZP010000001">
    <property type="protein sequence ID" value="NYI65719.1"/>
    <property type="molecule type" value="Genomic_DNA"/>
</dbReference>
<organism evidence="3 4">
    <name type="scientific">Spelaeicoccus albus</name>
    <dbReference type="NCBI Taxonomy" id="1280376"/>
    <lineage>
        <taxon>Bacteria</taxon>
        <taxon>Bacillati</taxon>
        <taxon>Actinomycetota</taxon>
        <taxon>Actinomycetes</taxon>
        <taxon>Micrococcales</taxon>
        <taxon>Brevibacteriaceae</taxon>
        <taxon>Spelaeicoccus</taxon>
    </lineage>
</organism>
<dbReference type="Pfam" id="PF14029">
    <property type="entry name" value="DUF4244"/>
    <property type="match status" value="1"/>
</dbReference>
<proteinExistence type="predicted"/>
<protein>
    <recommendedName>
        <fullName evidence="5">DUF4244 domain-containing protein</fullName>
    </recommendedName>
</protein>
<feature type="transmembrane region" description="Helical" evidence="2">
    <location>
        <begin position="43"/>
        <end position="61"/>
    </location>
</feature>
<gene>
    <name evidence="3" type="ORF">BJY26_000025</name>
</gene>
<comment type="caution">
    <text evidence="3">The sequence shown here is derived from an EMBL/GenBank/DDBJ whole genome shotgun (WGS) entry which is preliminary data.</text>
</comment>
<reference evidence="3 4" key="1">
    <citation type="submission" date="2020-07" db="EMBL/GenBank/DDBJ databases">
        <title>Sequencing the genomes of 1000 actinobacteria strains.</title>
        <authorList>
            <person name="Klenk H.-P."/>
        </authorList>
    </citation>
    <scope>NUCLEOTIDE SEQUENCE [LARGE SCALE GENOMIC DNA]</scope>
    <source>
        <strain evidence="3 4">DSM 26341</strain>
    </source>
</reference>
<evidence type="ECO:0000256" key="1">
    <source>
        <dbReference type="SAM" id="MobiDB-lite"/>
    </source>
</evidence>
<dbReference type="RefSeq" id="WP_308191229.1">
    <property type="nucleotide sequence ID" value="NZ_JACBZP010000001.1"/>
</dbReference>
<accession>A0A7Z0A793</accession>
<evidence type="ECO:0000313" key="3">
    <source>
        <dbReference type="EMBL" id="NYI65719.1"/>
    </source>
</evidence>